<dbReference type="Ensembl" id="ENSDCDT00010017518.1">
    <property type="protein sequence ID" value="ENSDCDP00010016509.1"/>
    <property type="gene ID" value="ENSDCDG00010007604.1"/>
</dbReference>
<dbReference type="InterPro" id="IPR036236">
    <property type="entry name" value="Znf_C2H2_sf"/>
</dbReference>
<dbReference type="PANTHER" id="PTHR24404:SF114">
    <property type="entry name" value="KLUMPFUSS, ISOFORM B-RELATED"/>
    <property type="match status" value="1"/>
</dbReference>
<proteinExistence type="predicted"/>
<feature type="region of interest" description="Disordered" evidence="9">
    <location>
        <begin position="584"/>
        <end position="604"/>
    </location>
</feature>
<feature type="compositionally biased region" description="Low complexity" evidence="9">
    <location>
        <begin position="289"/>
        <end position="298"/>
    </location>
</feature>
<keyword evidence="3" id="KW-0677">Repeat</keyword>
<feature type="region of interest" description="Disordered" evidence="9">
    <location>
        <begin position="63"/>
        <end position="92"/>
    </location>
</feature>
<dbReference type="SMART" id="SM00355">
    <property type="entry name" value="ZnF_C2H2"/>
    <property type="match status" value="8"/>
</dbReference>
<organism evidence="11 12">
    <name type="scientific">Denticeps clupeoides</name>
    <name type="common">denticle herring</name>
    <dbReference type="NCBI Taxonomy" id="299321"/>
    <lineage>
        <taxon>Eukaryota</taxon>
        <taxon>Metazoa</taxon>
        <taxon>Chordata</taxon>
        <taxon>Craniata</taxon>
        <taxon>Vertebrata</taxon>
        <taxon>Euteleostomi</taxon>
        <taxon>Actinopterygii</taxon>
        <taxon>Neopterygii</taxon>
        <taxon>Teleostei</taxon>
        <taxon>Clupei</taxon>
        <taxon>Clupeiformes</taxon>
        <taxon>Denticipitoidei</taxon>
        <taxon>Denticipitidae</taxon>
        <taxon>Denticeps</taxon>
    </lineage>
</organism>
<evidence type="ECO:0000313" key="11">
    <source>
        <dbReference type="Ensembl" id="ENSDCDP00010016509.1"/>
    </source>
</evidence>
<evidence type="ECO:0000256" key="5">
    <source>
        <dbReference type="ARBA" id="ARBA00022833"/>
    </source>
</evidence>
<dbReference type="GO" id="GO:0008270">
    <property type="term" value="F:zinc ion binding"/>
    <property type="evidence" value="ECO:0007669"/>
    <property type="project" value="UniProtKB-KW"/>
</dbReference>
<dbReference type="GO" id="GO:0003700">
    <property type="term" value="F:DNA-binding transcription factor activity"/>
    <property type="evidence" value="ECO:0007669"/>
    <property type="project" value="TreeGrafter"/>
</dbReference>
<gene>
    <name evidence="11" type="primary">prdm2a</name>
</gene>
<dbReference type="SUPFAM" id="SSF57667">
    <property type="entry name" value="beta-beta-alpha zinc fingers"/>
    <property type="match status" value="2"/>
</dbReference>
<evidence type="ECO:0000256" key="1">
    <source>
        <dbReference type="ARBA" id="ARBA00004123"/>
    </source>
</evidence>
<feature type="compositionally biased region" description="Basic and acidic residues" evidence="9">
    <location>
        <begin position="63"/>
        <end position="75"/>
    </location>
</feature>
<feature type="region of interest" description="Disordered" evidence="9">
    <location>
        <begin position="1074"/>
        <end position="1103"/>
    </location>
</feature>
<keyword evidence="6" id="KW-0238">DNA-binding</keyword>
<evidence type="ECO:0000256" key="2">
    <source>
        <dbReference type="ARBA" id="ARBA00022723"/>
    </source>
</evidence>
<feature type="domain" description="C2H2-type" evidence="10">
    <location>
        <begin position="180"/>
        <end position="207"/>
    </location>
</feature>
<feature type="domain" description="C2H2-type" evidence="10">
    <location>
        <begin position="1297"/>
        <end position="1324"/>
    </location>
</feature>
<keyword evidence="7" id="KW-0539">Nucleus</keyword>
<protein>
    <recommendedName>
        <fullName evidence="10">C2H2-type domain-containing protein</fullName>
    </recommendedName>
</protein>
<evidence type="ECO:0000256" key="3">
    <source>
        <dbReference type="ARBA" id="ARBA00022737"/>
    </source>
</evidence>
<feature type="domain" description="C2H2-type" evidence="10">
    <location>
        <begin position="148"/>
        <end position="171"/>
    </location>
</feature>
<reference evidence="11" key="3">
    <citation type="submission" date="2025-09" db="UniProtKB">
        <authorList>
            <consortium name="Ensembl"/>
        </authorList>
    </citation>
    <scope>IDENTIFICATION</scope>
</reference>
<keyword evidence="2" id="KW-0479">Metal-binding</keyword>
<keyword evidence="12" id="KW-1185">Reference proteome</keyword>
<evidence type="ECO:0000256" key="9">
    <source>
        <dbReference type="SAM" id="MobiDB-lite"/>
    </source>
</evidence>
<feature type="compositionally biased region" description="Basic residues" evidence="9">
    <location>
        <begin position="1325"/>
        <end position="1335"/>
    </location>
</feature>
<dbReference type="PROSITE" id="PS50157">
    <property type="entry name" value="ZINC_FINGER_C2H2_2"/>
    <property type="match status" value="7"/>
</dbReference>
<dbReference type="GeneTree" id="ENSGT00940000167828"/>
<feature type="region of interest" description="Disordered" evidence="9">
    <location>
        <begin position="1490"/>
        <end position="1515"/>
    </location>
</feature>
<feature type="domain" description="C2H2-type" evidence="10">
    <location>
        <begin position="240"/>
        <end position="263"/>
    </location>
</feature>
<dbReference type="Pfam" id="PF00096">
    <property type="entry name" value="zf-C2H2"/>
    <property type="match status" value="1"/>
</dbReference>
<comment type="subcellular location">
    <subcellularLocation>
        <location evidence="1">Nucleus</location>
    </subcellularLocation>
</comment>
<evidence type="ECO:0000256" key="8">
    <source>
        <dbReference type="PROSITE-ProRule" id="PRU00042"/>
    </source>
</evidence>
<dbReference type="PROSITE" id="PS00028">
    <property type="entry name" value="ZINC_FINGER_C2H2_1"/>
    <property type="match status" value="4"/>
</dbReference>
<feature type="compositionally biased region" description="Polar residues" evidence="9">
    <location>
        <begin position="892"/>
        <end position="905"/>
    </location>
</feature>
<feature type="compositionally biased region" description="Basic and acidic residues" evidence="9">
    <location>
        <begin position="1348"/>
        <end position="1358"/>
    </location>
</feature>
<dbReference type="InterPro" id="IPR013087">
    <property type="entry name" value="Znf_C2H2_type"/>
</dbReference>
<keyword evidence="4 8" id="KW-0863">Zinc-finger</keyword>
<feature type="domain" description="C2H2-type" evidence="10">
    <location>
        <begin position="1174"/>
        <end position="1203"/>
    </location>
</feature>
<dbReference type="PANTHER" id="PTHR24404">
    <property type="entry name" value="ZINC FINGER PROTEIN"/>
    <property type="match status" value="1"/>
</dbReference>
<dbReference type="Gene3D" id="3.30.160.60">
    <property type="entry name" value="Classic Zinc Finger"/>
    <property type="match status" value="3"/>
</dbReference>
<evidence type="ECO:0000313" key="12">
    <source>
        <dbReference type="Proteomes" id="UP000694580"/>
    </source>
</evidence>
<dbReference type="GO" id="GO:0006357">
    <property type="term" value="P:regulation of transcription by RNA polymerase II"/>
    <property type="evidence" value="ECO:0007669"/>
    <property type="project" value="TreeGrafter"/>
</dbReference>
<evidence type="ECO:0000256" key="4">
    <source>
        <dbReference type="ARBA" id="ARBA00022771"/>
    </source>
</evidence>
<dbReference type="InterPro" id="IPR050589">
    <property type="entry name" value="Ikaros_C2H2-ZF"/>
</dbReference>
<feature type="region of interest" description="Disordered" evidence="9">
    <location>
        <begin position="476"/>
        <end position="518"/>
    </location>
</feature>
<dbReference type="GO" id="GO:0000978">
    <property type="term" value="F:RNA polymerase II cis-regulatory region sequence-specific DNA binding"/>
    <property type="evidence" value="ECO:0007669"/>
    <property type="project" value="TreeGrafter"/>
</dbReference>
<reference evidence="11 12" key="1">
    <citation type="submission" date="2020-06" db="EMBL/GenBank/DDBJ databases">
        <authorList>
            <consortium name="Wellcome Sanger Institute Data Sharing"/>
        </authorList>
    </citation>
    <scope>NUCLEOTIDE SEQUENCE [LARGE SCALE GENOMIC DNA]</scope>
</reference>
<dbReference type="FunFam" id="3.30.160.60:FF:003271">
    <property type="entry name" value="PR domain-containing 2, with ZNF domain a"/>
    <property type="match status" value="1"/>
</dbReference>
<feature type="compositionally biased region" description="Polar residues" evidence="9">
    <location>
        <begin position="1369"/>
        <end position="1381"/>
    </location>
</feature>
<dbReference type="GO" id="GO:0005634">
    <property type="term" value="C:nucleus"/>
    <property type="evidence" value="ECO:0007669"/>
    <property type="project" value="UniProtKB-SubCell"/>
</dbReference>
<name>A0AAY4B697_9TELE</name>
<accession>A0AAY4B697</accession>
<feature type="region of interest" description="Disordered" evidence="9">
    <location>
        <begin position="1319"/>
        <end position="1381"/>
    </location>
</feature>
<sequence length="1543" mass="168189">MPLVTVVATLKNVFMSEHFYIAETLTPLSTQDLQQGVVLQPSPTGQTKEPAFFCVSVMDKEGIDKEEGDEAEGKTVAETCGEEPNQPPSESCLAAPDTVAVEASIQGETPSPTSVQVAENTARDLPAAEDELDPDYDPDVDPEGVHAFPCHHCQRCFMTRQGLERHLHIHTATPCHSHVFKCRYGSKVFGSQFSRRRHERRHNGEKKRLCSLSVASGKLGLTEADQRRGLGDSEERKGSHICKFCKKAFGTHTNLRRHQRRVHERHLLPKGICKKGLIQQQSQAEKLPPADSAQASPATSPPPCFANEETEREEEYMVDISSNISENLSFYIDGKIVSTSAVSNCEVVEVNSGSATIIGLDSLVISPAQISQALKLQTTPGAATGQPEVKRRTATPPLLPQIKTELESEPILTAASLPDSFSTSFSSSSTLTVYLSPKLKQLLQSHDGSKPTFTLISDSHKLGSPLSLTVLPIGSNRFKRRTGPPPNSPQQNSSVSTDVSPQLERHCSSPPLGLTTKGDRGCLHTKALEPVHFTPLEWLETRTGGDSCNQQPLDLSSAVSKKENSEDLEEAVLDLSMHRKYTETDMETAGSTVSPGQLKKSKPNSSILQKVLRNEYVGVSAAGDEIANIPSIVTDVAIVTTTSTVPSTPEPLVVELPLPTTTFHSSPPSLTPVTIHPLSPYSPILCSPTPPPPILPFISSPLITVTSANPIPTSSSIQPSFSLLSPEMSISTAGVGIDQALLGENGAIPLLTDWANAASTCLGIPGITSETVLESRSQPLIEGQSVAEITQTVPCANSVIPIAQVQTFTPTVSVNESSIHSYSIIPNAVVIECTVSLESSETFVPVFTSNPVESPYGKMVLDGLEQGQSMPLFQTLEPVITAEQPVKSTALTLSPTEEVSVTEMSAPSHDSAPIKEESRNLEEPLGFSVASSTNHCENLVSTSEDKVVKDETSQVYPLCNSFVCNVCEKPFQSIKQLTHHISEHSEDWPFKCEFCVQLFESAKLFLEHRSSYHGIGNIYVCSLCSKEFAFLCNLQQHQKDLHPGQTCSYTEVEDGKLRPQNYNSPFVKDNNVALAVSTPQEGGRSSRKKAPKKEEEDNDDNYDHSTEELYTTIKIMASEVGKPKSPDVRLGKNQHYPSFKPPPFPYHNRSPGGSVASATNFTTHNIPQTFSTAIRCTKCGKSFDNMPELHKHILACANASDKKRYTPKKNPIPLKQFAKAQNGVLSPTLAVNVRHNVSRKTCQAKRLGFGPEPPSKLKLSALSKRKAQLVQKAVSQRSKVAMIKRSSAVVEDDQDVHVCPHCGREFTYRASLTKHVALGCPSKPMSKRSRKRRSRMPLTQENNGNIRRRSDALTKHGSDQGPRALGKTKNLNPGLTNNGSLSLKSHMSKVKSLSSQQFGMKRPALLATSTVHPSKKSKPLAKMNLHPQQGPPKLTILSPMSKCNSSQWEGMNMQCLVREVPPPQNFPETKTQPKRDERVSARVRERVGGPITRSLQQTGTGAALPDRGGGSDPKDTHLDLNTKNLILITSCHYPLLTSCIFWK</sequence>
<reference evidence="11" key="2">
    <citation type="submission" date="2025-08" db="UniProtKB">
        <authorList>
            <consortium name="Ensembl"/>
        </authorList>
    </citation>
    <scope>IDENTIFICATION</scope>
</reference>
<evidence type="ECO:0000256" key="6">
    <source>
        <dbReference type="ARBA" id="ARBA00023125"/>
    </source>
</evidence>
<evidence type="ECO:0000259" key="10">
    <source>
        <dbReference type="PROSITE" id="PS50157"/>
    </source>
</evidence>
<dbReference type="Proteomes" id="UP000694580">
    <property type="component" value="Chromosome 10"/>
</dbReference>
<feature type="domain" description="C2H2-type" evidence="10">
    <location>
        <begin position="1019"/>
        <end position="1047"/>
    </location>
</feature>
<feature type="domain" description="C2H2-type" evidence="10">
    <location>
        <begin position="962"/>
        <end position="989"/>
    </location>
</feature>
<keyword evidence="5" id="KW-0862">Zinc</keyword>
<feature type="region of interest" description="Disordered" evidence="9">
    <location>
        <begin position="892"/>
        <end position="917"/>
    </location>
</feature>
<feature type="region of interest" description="Disordered" evidence="9">
    <location>
        <begin position="283"/>
        <end position="312"/>
    </location>
</feature>
<evidence type="ECO:0000256" key="7">
    <source>
        <dbReference type="ARBA" id="ARBA00023242"/>
    </source>
</evidence>